<dbReference type="PROSITE" id="PS51128">
    <property type="entry name" value="ZF_DKSA_2"/>
    <property type="match status" value="1"/>
</dbReference>
<dbReference type="AlphaFoldDB" id="A0A0M9VM52"/>
<evidence type="ECO:0000256" key="5">
    <source>
        <dbReference type="SAM" id="MobiDB-lite"/>
    </source>
</evidence>
<feature type="domain" description="Zinc finger DksA/TraR C4-type" evidence="6">
    <location>
        <begin position="72"/>
        <end position="106"/>
    </location>
</feature>
<reference evidence="7" key="1">
    <citation type="submission" date="2015-04" db="EMBL/GenBank/DDBJ databases">
        <title>Complete genome sequence of Microbacterium chocolatum SIT 101, a bacterium enantioselectively hydrolyzing mesomeric diesters.</title>
        <authorList>
            <person name="Li X."/>
            <person name="Xu Y."/>
        </authorList>
    </citation>
    <scope>NUCLEOTIDE SEQUENCE [LARGE SCALE GENOMIC DNA]</scope>
    <source>
        <strain evidence="7">SIT 101</strain>
    </source>
</reference>
<dbReference type="GO" id="GO:0008270">
    <property type="term" value="F:zinc ion binding"/>
    <property type="evidence" value="ECO:0007669"/>
    <property type="project" value="UniProtKB-KW"/>
</dbReference>
<dbReference type="Pfam" id="PF01258">
    <property type="entry name" value="zf-dskA_traR"/>
    <property type="match status" value="1"/>
</dbReference>
<evidence type="ECO:0000313" key="7">
    <source>
        <dbReference type="EMBL" id="KOS11885.1"/>
    </source>
</evidence>
<organism evidence="7 8">
    <name type="scientific">Microbacterium aurantiacum</name>
    <dbReference type="NCBI Taxonomy" id="162393"/>
    <lineage>
        <taxon>Bacteria</taxon>
        <taxon>Bacillati</taxon>
        <taxon>Actinomycetota</taxon>
        <taxon>Actinomycetes</taxon>
        <taxon>Micrococcales</taxon>
        <taxon>Microbacteriaceae</taxon>
        <taxon>Microbacterium</taxon>
    </lineage>
</organism>
<evidence type="ECO:0000259" key="6">
    <source>
        <dbReference type="Pfam" id="PF01258"/>
    </source>
</evidence>
<dbReference type="PANTHER" id="PTHR33823">
    <property type="entry name" value="RNA POLYMERASE-BINDING TRANSCRIPTION FACTOR DKSA-RELATED"/>
    <property type="match status" value="1"/>
</dbReference>
<dbReference type="EMBL" id="LAVO01000001">
    <property type="protein sequence ID" value="KOS11885.1"/>
    <property type="molecule type" value="Genomic_DNA"/>
</dbReference>
<evidence type="ECO:0000313" key="8">
    <source>
        <dbReference type="Proteomes" id="UP000037737"/>
    </source>
</evidence>
<comment type="caution">
    <text evidence="7">The sequence shown here is derived from an EMBL/GenBank/DDBJ whole genome shotgun (WGS) entry which is preliminary data.</text>
</comment>
<evidence type="ECO:0000256" key="2">
    <source>
        <dbReference type="ARBA" id="ARBA00022771"/>
    </source>
</evidence>
<dbReference type="Gene3D" id="1.20.120.910">
    <property type="entry name" value="DksA, coiled-coil domain"/>
    <property type="match status" value="1"/>
</dbReference>
<dbReference type="Proteomes" id="UP000037737">
    <property type="component" value="Unassembled WGS sequence"/>
</dbReference>
<accession>A0A0M9VM52</accession>
<dbReference type="InterPro" id="IPR000962">
    <property type="entry name" value="Znf_DskA_TraR"/>
</dbReference>
<name>A0A0M9VM52_9MICO</name>
<feature type="zinc finger region" description="dksA C4-type" evidence="4">
    <location>
        <begin position="77"/>
        <end position="101"/>
    </location>
</feature>
<sequence length="108" mass="12178">MSVDTAFSSAPTVDYTRTRQFLQKELEEREAAIRESRPTSAPNVDPVSWATSQATQRVIDQITAALERIDAGTYGRCIRCRGPIVAARLEIMPYAENCIDCQRDVDRR</sequence>
<proteinExistence type="predicted"/>
<evidence type="ECO:0000256" key="3">
    <source>
        <dbReference type="ARBA" id="ARBA00022833"/>
    </source>
</evidence>
<keyword evidence="3" id="KW-0862">Zinc</keyword>
<feature type="region of interest" description="Disordered" evidence="5">
    <location>
        <begin position="29"/>
        <end position="48"/>
    </location>
</feature>
<keyword evidence="8" id="KW-1185">Reference proteome</keyword>
<evidence type="ECO:0000256" key="1">
    <source>
        <dbReference type="ARBA" id="ARBA00022723"/>
    </source>
</evidence>
<evidence type="ECO:0000256" key="4">
    <source>
        <dbReference type="PROSITE-ProRule" id="PRU00510"/>
    </source>
</evidence>
<dbReference type="PATRIC" id="fig|84292.3.peg.11"/>
<keyword evidence="1" id="KW-0479">Metal-binding</keyword>
<dbReference type="SUPFAM" id="SSF57716">
    <property type="entry name" value="Glucocorticoid receptor-like (DNA-binding domain)"/>
    <property type="match status" value="1"/>
</dbReference>
<keyword evidence="2" id="KW-0863">Zinc-finger</keyword>
<dbReference type="KEGG" id="mcw:A8L33_06235"/>
<protein>
    <recommendedName>
        <fullName evidence="6">Zinc finger DksA/TraR C4-type domain-containing protein</fullName>
    </recommendedName>
</protein>
<gene>
    <name evidence="7" type="ORF">XI38_00050</name>
</gene>
<dbReference type="PANTHER" id="PTHR33823:SF4">
    <property type="entry name" value="GENERAL STRESS PROTEIN 16O"/>
    <property type="match status" value="1"/>
</dbReference>